<feature type="transmembrane region" description="Helical" evidence="14">
    <location>
        <begin position="130"/>
        <end position="151"/>
    </location>
</feature>
<evidence type="ECO:0000313" key="18">
    <source>
        <dbReference type="RefSeq" id="XP_055878665.1"/>
    </source>
</evidence>
<evidence type="ECO:0000256" key="4">
    <source>
        <dbReference type="ARBA" id="ARBA00022538"/>
    </source>
</evidence>
<evidence type="ECO:0000256" key="11">
    <source>
        <dbReference type="ARBA" id="ARBA00023303"/>
    </source>
</evidence>
<evidence type="ECO:0000256" key="7">
    <source>
        <dbReference type="ARBA" id="ARBA00022958"/>
    </source>
</evidence>
<keyword evidence="3 12" id="KW-0813">Transport</keyword>
<evidence type="ECO:0000256" key="6">
    <source>
        <dbReference type="ARBA" id="ARBA00022826"/>
    </source>
</evidence>
<dbReference type="PRINTS" id="PR01095">
    <property type="entry name" value="TASKCHANNEL"/>
</dbReference>
<dbReference type="GeneID" id="106054507"/>
<evidence type="ECO:0000259" key="15">
    <source>
        <dbReference type="Pfam" id="PF07885"/>
    </source>
</evidence>
<feature type="transmembrane region" description="Helical" evidence="14">
    <location>
        <begin position="211"/>
        <end position="232"/>
    </location>
</feature>
<dbReference type="OrthoDB" id="297496at2759"/>
<feature type="transmembrane region" description="Helical" evidence="14">
    <location>
        <begin position="358"/>
        <end position="376"/>
    </location>
</feature>
<evidence type="ECO:0000313" key="17">
    <source>
        <dbReference type="RefSeq" id="XP_055878664.1"/>
    </source>
</evidence>
<keyword evidence="9 12" id="KW-0406">Ion transport</keyword>
<feature type="domain" description="Potassium channel" evidence="15">
    <location>
        <begin position="293"/>
        <end position="380"/>
    </location>
</feature>
<dbReference type="GO" id="GO:0030322">
    <property type="term" value="P:stabilization of membrane potential"/>
    <property type="evidence" value="ECO:0007669"/>
    <property type="project" value="TreeGrafter"/>
</dbReference>
<dbReference type="PANTHER" id="PTHR11003:SF330">
    <property type="entry name" value="POTASSIUM CHANNEL DOMAIN-CONTAINING PROTEIN"/>
    <property type="match status" value="1"/>
</dbReference>
<keyword evidence="16" id="KW-1185">Reference proteome</keyword>
<keyword evidence="8 14" id="KW-1133">Transmembrane helix</keyword>
<organism evidence="16 18">
    <name type="scientific">Biomphalaria glabrata</name>
    <name type="common">Bloodfluke planorb</name>
    <name type="synonym">Freshwater snail</name>
    <dbReference type="NCBI Taxonomy" id="6526"/>
    <lineage>
        <taxon>Eukaryota</taxon>
        <taxon>Metazoa</taxon>
        <taxon>Spiralia</taxon>
        <taxon>Lophotrochozoa</taxon>
        <taxon>Mollusca</taxon>
        <taxon>Gastropoda</taxon>
        <taxon>Heterobranchia</taxon>
        <taxon>Euthyneura</taxon>
        <taxon>Panpulmonata</taxon>
        <taxon>Hygrophila</taxon>
        <taxon>Lymnaeoidea</taxon>
        <taxon>Planorbidae</taxon>
        <taxon>Biomphalaria</taxon>
    </lineage>
</organism>
<comment type="similarity">
    <text evidence="2 12">Belongs to the two pore domain potassium channel (TC 1.A.1.8) family.</text>
</comment>
<evidence type="ECO:0000256" key="3">
    <source>
        <dbReference type="ARBA" id="ARBA00022448"/>
    </source>
</evidence>
<evidence type="ECO:0000256" key="12">
    <source>
        <dbReference type="RuleBase" id="RU003857"/>
    </source>
</evidence>
<keyword evidence="10 14" id="KW-0472">Membrane</keyword>
<evidence type="ECO:0000256" key="8">
    <source>
        <dbReference type="ARBA" id="ARBA00022989"/>
    </source>
</evidence>
<comment type="subcellular location">
    <subcellularLocation>
        <location evidence="1">Membrane</location>
        <topology evidence="1">Multi-pass membrane protein</topology>
    </subcellularLocation>
</comment>
<feature type="transmembrane region" description="Helical" evidence="14">
    <location>
        <begin position="290"/>
        <end position="309"/>
    </location>
</feature>
<name>A0A9W2ZUM0_BIOGL</name>
<evidence type="ECO:0000256" key="1">
    <source>
        <dbReference type="ARBA" id="ARBA00004141"/>
    </source>
</evidence>
<evidence type="ECO:0000256" key="13">
    <source>
        <dbReference type="SAM" id="MobiDB-lite"/>
    </source>
</evidence>
<feature type="transmembrane region" description="Helical" evidence="14">
    <location>
        <begin position="321"/>
        <end position="338"/>
    </location>
</feature>
<feature type="region of interest" description="Disordered" evidence="13">
    <location>
        <begin position="52"/>
        <end position="89"/>
    </location>
</feature>
<keyword evidence="4" id="KW-0633">Potassium transport</keyword>
<proteinExistence type="inferred from homology"/>
<dbReference type="PANTHER" id="PTHR11003">
    <property type="entry name" value="POTASSIUM CHANNEL, SUBFAMILY K"/>
    <property type="match status" value="1"/>
</dbReference>
<evidence type="ECO:0000256" key="10">
    <source>
        <dbReference type="ARBA" id="ARBA00023136"/>
    </source>
</evidence>
<evidence type="ECO:0000313" key="16">
    <source>
        <dbReference type="Proteomes" id="UP001165740"/>
    </source>
</evidence>
<dbReference type="RefSeq" id="XP_055878664.1">
    <property type="nucleotide sequence ID" value="XM_056022689.1"/>
</dbReference>
<dbReference type="GO" id="GO:0015271">
    <property type="term" value="F:outward rectifier potassium channel activity"/>
    <property type="evidence" value="ECO:0007669"/>
    <property type="project" value="TreeGrafter"/>
</dbReference>
<keyword evidence="6" id="KW-0631">Potassium channel</keyword>
<dbReference type="InterPro" id="IPR013099">
    <property type="entry name" value="K_chnl_dom"/>
</dbReference>
<protein>
    <submittedName>
        <fullName evidence="17 18">Potassium channel subfamily K member 16-like isoform X1</fullName>
    </submittedName>
</protein>
<keyword evidence="7" id="KW-0630">Potassium</keyword>
<dbReference type="InterPro" id="IPR003092">
    <property type="entry name" value="2pore_dom_K_chnl_TASK"/>
</dbReference>
<dbReference type="AlphaFoldDB" id="A0A9W2ZUM0"/>
<dbReference type="InterPro" id="IPR003280">
    <property type="entry name" value="2pore_dom_K_chnl"/>
</dbReference>
<dbReference type="Gene3D" id="1.10.287.70">
    <property type="match status" value="1"/>
</dbReference>
<reference evidence="17 18" key="1">
    <citation type="submission" date="2025-04" db="UniProtKB">
        <authorList>
            <consortium name="RefSeq"/>
        </authorList>
    </citation>
    <scope>IDENTIFICATION</scope>
</reference>
<keyword evidence="5 12" id="KW-0812">Transmembrane</keyword>
<accession>A0A9W2ZUM0</accession>
<feature type="compositionally biased region" description="Polar residues" evidence="13">
    <location>
        <begin position="418"/>
        <end position="432"/>
    </location>
</feature>
<dbReference type="RefSeq" id="XP_055878665.1">
    <property type="nucleotide sequence ID" value="XM_056022690.1"/>
</dbReference>
<evidence type="ECO:0000256" key="2">
    <source>
        <dbReference type="ARBA" id="ARBA00006666"/>
    </source>
</evidence>
<feature type="domain" description="Potassium channel" evidence="15">
    <location>
        <begin position="193"/>
        <end position="263"/>
    </location>
</feature>
<dbReference type="Proteomes" id="UP001165740">
    <property type="component" value="Chromosome 3"/>
</dbReference>
<dbReference type="Pfam" id="PF07885">
    <property type="entry name" value="Ion_trans_2"/>
    <property type="match status" value="2"/>
</dbReference>
<dbReference type="GO" id="GO:0005886">
    <property type="term" value="C:plasma membrane"/>
    <property type="evidence" value="ECO:0007669"/>
    <property type="project" value="TreeGrafter"/>
</dbReference>
<sequence length="465" mass="51550">MTSSAHQNALYGADTSLSRYSAVSTISAHQNGCCCCCCEHHQHRRSYHNDLHDDLQINNNNNGGPGGGGREHPGTLPMPDNASFSLSTTSNGSVVISDRRLCDCEALKKGARKKKKEKEEKGEGMKARRLFFLIIIFVVYVCIGAAVFNALEAGAEQERKNDLQRTIEVFLETHRCLNRTALYDLLKKAVVDSEIVYYVVENKTHLDRWDFSGAFGFVVSVVTTIGFGNLAPFTMEGKAVCVVYSVFGIPLTLLVLGGIGEKMASCVSKVRKCKNPYCHHSSKVNRMLNILYVMILGVAIIFLAPAAMFTYVEQWHFLESLYFCYTTLSTIGFGDYVIGIHETRLSKFAAHEFYEVFAYVWILVGLAYLSLMYRYITDTMVANAQKVERTTIKRLGPELNKSFSTLLSPTAVSNLELTSSAPPTGANDSVSVQGDVRDPSRNSLLCESADVTRDQRGSRNRLSVP</sequence>
<evidence type="ECO:0000256" key="5">
    <source>
        <dbReference type="ARBA" id="ARBA00022692"/>
    </source>
</evidence>
<evidence type="ECO:0000256" key="9">
    <source>
        <dbReference type="ARBA" id="ARBA00023065"/>
    </source>
</evidence>
<gene>
    <name evidence="17 18" type="primary">LOC106054507</name>
</gene>
<feature type="region of interest" description="Disordered" evidence="13">
    <location>
        <begin position="418"/>
        <end position="465"/>
    </location>
</feature>
<keyword evidence="11 12" id="KW-0407">Ion channel</keyword>
<dbReference type="PRINTS" id="PR01333">
    <property type="entry name" value="2POREKCHANEL"/>
</dbReference>
<dbReference type="SUPFAM" id="SSF81324">
    <property type="entry name" value="Voltage-gated potassium channels"/>
    <property type="match status" value="2"/>
</dbReference>
<evidence type="ECO:0000256" key="14">
    <source>
        <dbReference type="SAM" id="Phobius"/>
    </source>
</evidence>
<feature type="transmembrane region" description="Helical" evidence="14">
    <location>
        <begin position="239"/>
        <end position="259"/>
    </location>
</feature>
<dbReference type="GO" id="GO:0022841">
    <property type="term" value="F:potassium ion leak channel activity"/>
    <property type="evidence" value="ECO:0007669"/>
    <property type="project" value="TreeGrafter"/>
</dbReference>